<protein>
    <recommendedName>
        <fullName evidence="9">Resistance to inhibitors of cholinesterase protein 3 N-terminal domain-containing protein</fullName>
    </recommendedName>
</protein>
<dbReference type="Proteomes" id="UP001159042">
    <property type="component" value="Unassembled WGS sequence"/>
</dbReference>
<dbReference type="GO" id="GO:0043005">
    <property type="term" value="C:neuron projection"/>
    <property type="evidence" value="ECO:0007669"/>
    <property type="project" value="TreeGrafter"/>
</dbReference>
<name>A0AAV8WHE8_9CUCU</name>
<evidence type="ECO:0000313" key="10">
    <source>
        <dbReference type="EMBL" id="KAJ8925943.1"/>
    </source>
</evidence>
<dbReference type="InterPro" id="IPR032763">
    <property type="entry name" value="RIC3_N"/>
</dbReference>
<feature type="domain" description="Resistance to inhibitors of cholinesterase protein 3 N-terminal" evidence="9">
    <location>
        <begin position="37"/>
        <end position="171"/>
    </location>
</feature>
<dbReference type="GO" id="GO:0043025">
    <property type="term" value="C:neuronal cell body"/>
    <property type="evidence" value="ECO:0007669"/>
    <property type="project" value="TreeGrafter"/>
</dbReference>
<feature type="compositionally biased region" description="Polar residues" evidence="7">
    <location>
        <begin position="392"/>
        <end position="406"/>
    </location>
</feature>
<feature type="region of interest" description="Disordered" evidence="7">
    <location>
        <begin position="366"/>
        <end position="406"/>
    </location>
</feature>
<keyword evidence="5 8" id="KW-1133">Transmembrane helix</keyword>
<organism evidence="10 11">
    <name type="scientific">Exocentrus adspersus</name>
    <dbReference type="NCBI Taxonomy" id="1586481"/>
    <lineage>
        <taxon>Eukaryota</taxon>
        <taxon>Metazoa</taxon>
        <taxon>Ecdysozoa</taxon>
        <taxon>Arthropoda</taxon>
        <taxon>Hexapoda</taxon>
        <taxon>Insecta</taxon>
        <taxon>Pterygota</taxon>
        <taxon>Neoptera</taxon>
        <taxon>Endopterygota</taxon>
        <taxon>Coleoptera</taxon>
        <taxon>Polyphaga</taxon>
        <taxon>Cucujiformia</taxon>
        <taxon>Chrysomeloidea</taxon>
        <taxon>Cerambycidae</taxon>
        <taxon>Lamiinae</taxon>
        <taxon>Acanthocinini</taxon>
        <taxon>Exocentrus</taxon>
    </lineage>
</organism>
<feature type="compositionally biased region" description="Low complexity" evidence="7">
    <location>
        <begin position="546"/>
        <end position="556"/>
    </location>
</feature>
<feature type="transmembrane region" description="Helical" evidence="8">
    <location>
        <begin position="30"/>
        <end position="50"/>
    </location>
</feature>
<feature type="region of interest" description="Disordered" evidence="7">
    <location>
        <begin position="628"/>
        <end position="754"/>
    </location>
</feature>
<feature type="compositionally biased region" description="Basic and acidic residues" evidence="7">
    <location>
        <begin position="685"/>
        <end position="694"/>
    </location>
</feature>
<keyword evidence="4" id="KW-0256">Endoplasmic reticulum</keyword>
<sequence length="754" mass="82075">MTERVQSRNNFGNPANISMKMANDLTPRKTLLIIVVVVACFAVLWPKVFYPMLVGSANQRIKPSPIDKTTGIKQERPPHLRSELVHPAFRERGRAIPQPQTTSARSTVRVVEGRPGPIPGMRPTLGGAGHVVPPPKQGTGSMGLIMPIYTIGIVVFFTYTVLKLIFKKQPESLYPPVEPDPNFRREVFESDRGHAAPKLTREGNVVANGNLLQEEQASVQVLGMEMTASCEGGQKWSRPGTPVCPSPSPPPPEPVEPPQEIFLEGALPAQSHLLVADSATEAEKISSEEDPAVVLAGKMTLSVISLDSSDNGTDEDKKQGERSSSNASDEFEKIERLVEDSLQQVDIEQIEKIDVVTELESAAQSLEIQKPQDEKGVSSNLTEPSAEEAVSVETTVTKTENSSEQLPSAEIKEKLVDEIQLLEQIQDEIEEGNIVKELVSTVETWEIEPVVENFEQVQAEATSTEEGKAQTEDLNMTVEVPVTKTEVSEDKATANVPEESISEQTDSQNIPTVQEKESVASTEPSNLNVEAVIQPSETAEITEPTPSSSISEKLLPSSPGSFFQLDLGDICDISRTVANLTQPNEEEGTTDAGALSQALIEGNPPPALDEKESFDKLNEAISDLSAELRSTGEEIEPENVEAVDEDEEIEYEYEEGSGSEITDEEIPNAGGLENDLGDGQVPDRVNGDNQEHSKYATTSSATLAENEISDEEIIENEDEDIEVEEIIEYVTDDEAEGDGIEGPVQENDTNHLPE</sequence>
<evidence type="ECO:0000256" key="7">
    <source>
        <dbReference type="SAM" id="MobiDB-lite"/>
    </source>
</evidence>
<evidence type="ECO:0000256" key="6">
    <source>
        <dbReference type="ARBA" id="ARBA00023136"/>
    </source>
</evidence>
<dbReference type="AlphaFoldDB" id="A0AAV8WHE8"/>
<evidence type="ECO:0000313" key="11">
    <source>
        <dbReference type="Proteomes" id="UP001159042"/>
    </source>
</evidence>
<feature type="region of interest" description="Disordered" evidence="7">
    <location>
        <begin position="306"/>
        <end position="331"/>
    </location>
</feature>
<dbReference type="EMBL" id="JANEYG010000001">
    <property type="protein sequence ID" value="KAJ8925943.1"/>
    <property type="molecule type" value="Genomic_DNA"/>
</dbReference>
<accession>A0AAV8WHE8</accession>
<evidence type="ECO:0000256" key="2">
    <source>
        <dbReference type="ARBA" id="ARBA00008538"/>
    </source>
</evidence>
<dbReference type="GO" id="GO:0007271">
    <property type="term" value="P:synaptic transmission, cholinergic"/>
    <property type="evidence" value="ECO:0007669"/>
    <property type="project" value="TreeGrafter"/>
</dbReference>
<evidence type="ECO:0000256" key="3">
    <source>
        <dbReference type="ARBA" id="ARBA00022692"/>
    </source>
</evidence>
<dbReference type="GO" id="GO:0034394">
    <property type="term" value="P:protein localization to cell surface"/>
    <property type="evidence" value="ECO:0007669"/>
    <property type="project" value="TreeGrafter"/>
</dbReference>
<evidence type="ECO:0000256" key="4">
    <source>
        <dbReference type="ARBA" id="ARBA00022824"/>
    </source>
</evidence>
<dbReference type="PANTHER" id="PTHR21723">
    <property type="entry name" value="RESISTANCE TO INHIBITORS OF CHOLINESTERASE PROTEIN 3 RIC3"/>
    <property type="match status" value="1"/>
</dbReference>
<feature type="compositionally biased region" description="Acidic residues" evidence="7">
    <location>
        <begin position="633"/>
        <end position="666"/>
    </location>
</feature>
<dbReference type="InterPro" id="IPR026160">
    <property type="entry name" value="Ric3"/>
</dbReference>
<comment type="subcellular location">
    <subcellularLocation>
        <location evidence="1">Endoplasmic reticulum membrane</location>
    </subcellularLocation>
</comment>
<feature type="compositionally biased region" description="Polar residues" evidence="7">
    <location>
        <begin position="519"/>
        <end position="528"/>
    </location>
</feature>
<evidence type="ECO:0000256" key="1">
    <source>
        <dbReference type="ARBA" id="ARBA00004586"/>
    </source>
</evidence>
<dbReference type="Pfam" id="PF15361">
    <property type="entry name" value="RIC3"/>
    <property type="match status" value="1"/>
</dbReference>
<dbReference type="GO" id="GO:0005789">
    <property type="term" value="C:endoplasmic reticulum membrane"/>
    <property type="evidence" value="ECO:0007669"/>
    <property type="project" value="UniProtKB-SubCell"/>
</dbReference>
<dbReference type="GO" id="GO:0045202">
    <property type="term" value="C:synapse"/>
    <property type="evidence" value="ECO:0007669"/>
    <property type="project" value="GOC"/>
</dbReference>
<keyword evidence="3 8" id="KW-0812">Transmembrane</keyword>
<evidence type="ECO:0000256" key="5">
    <source>
        <dbReference type="ARBA" id="ARBA00022989"/>
    </source>
</evidence>
<feature type="region of interest" description="Disordered" evidence="7">
    <location>
        <begin position="580"/>
        <end position="610"/>
    </location>
</feature>
<keyword evidence="6 8" id="KW-0472">Membrane</keyword>
<feature type="compositionally biased region" description="Acidic residues" evidence="7">
    <location>
        <begin position="707"/>
        <end position="739"/>
    </location>
</feature>
<comment type="caution">
    <text evidence="10">The sequence shown here is derived from an EMBL/GenBank/DDBJ whole genome shotgun (WGS) entry which is preliminary data.</text>
</comment>
<feature type="compositionally biased region" description="Polar residues" evidence="7">
    <location>
        <begin position="502"/>
        <end position="512"/>
    </location>
</feature>
<reference evidence="10 11" key="1">
    <citation type="journal article" date="2023" name="Insect Mol. Biol.">
        <title>Genome sequencing provides insights into the evolution of gene families encoding plant cell wall-degrading enzymes in longhorned beetles.</title>
        <authorList>
            <person name="Shin N.R."/>
            <person name="Okamura Y."/>
            <person name="Kirsch R."/>
            <person name="Pauchet Y."/>
        </authorList>
    </citation>
    <scope>NUCLEOTIDE SEQUENCE [LARGE SCALE GENOMIC DNA]</scope>
    <source>
        <strain evidence="10">EAD_L_NR</strain>
    </source>
</reference>
<proteinExistence type="inferred from homology"/>
<keyword evidence="11" id="KW-1185">Reference proteome</keyword>
<dbReference type="PANTHER" id="PTHR21723:SF3">
    <property type="entry name" value="PROTEIN RIC-3"/>
    <property type="match status" value="1"/>
</dbReference>
<feature type="region of interest" description="Disordered" evidence="7">
    <location>
        <begin position="94"/>
        <end position="134"/>
    </location>
</feature>
<comment type="similarity">
    <text evidence="2">Belongs to the ric-3 family.</text>
</comment>
<feature type="region of interest" description="Disordered" evidence="7">
    <location>
        <begin position="231"/>
        <end position="257"/>
    </location>
</feature>
<feature type="compositionally biased region" description="Pro residues" evidence="7">
    <location>
        <begin position="242"/>
        <end position="257"/>
    </location>
</feature>
<gene>
    <name evidence="10" type="ORF">NQ315_009795</name>
</gene>
<evidence type="ECO:0000256" key="8">
    <source>
        <dbReference type="SAM" id="Phobius"/>
    </source>
</evidence>
<feature type="region of interest" description="Disordered" evidence="7">
    <location>
        <begin position="463"/>
        <end position="556"/>
    </location>
</feature>
<evidence type="ECO:0000259" key="9">
    <source>
        <dbReference type="Pfam" id="PF15361"/>
    </source>
</evidence>